<name>A0ACB9I695_9ASTR</name>
<accession>A0ACB9I695</accession>
<comment type="caution">
    <text evidence="1">The sequence shown here is derived from an EMBL/GenBank/DDBJ whole genome shotgun (WGS) entry which is preliminary data.</text>
</comment>
<keyword evidence="2" id="KW-1185">Reference proteome</keyword>
<organism evidence="1 2">
    <name type="scientific">Smallanthus sonchifolius</name>
    <dbReference type="NCBI Taxonomy" id="185202"/>
    <lineage>
        <taxon>Eukaryota</taxon>
        <taxon>Viridiplantae</taxon>
        <taxon>Streptophyta</taxon>
        <taxon>Embryophyta</taxon>
        <taxon>Tracheophyta</taxon>
        <taxon>Spermatophyta</taxon>
        <taxon>Magnoliopsida</taxon>
        <taxon>eudicotyledons</taxon>
        <taxon>Gunneridae</taxon>
        <taxon>Pentapetalae</taxon>
        <taxon>asterids</taxon>
        <taxon>campanulids</taxon>
        <taxon>Asterales</taxon>
        <taxon>Asteraceae</taxon>
        <taxon>Asteroideae</taxon>
        <taxon>Heliantheae alliance</taxon>
        <taxon>Millerieae</taxon>
        <taxon>Smallanthus</taxon>
    </lineage>
</organism>
<evidence type="ECO:0000313" key="2">
    <source>
        <dbReference type="Proteomes" id="UP001056120"/>
    </source>
</evidence>
<evidence type="ECO:0000313" key="1">
    <source>
        <dbReference type="EMBL" id="KAI3803271.1"/>
    </source>
</evidence>
<protein>
    <submittedName>
        <fullName evidence="1">Uncharacterized protein</fullName>
    </submittedName>
</protein>
<dbReference type="EMBL" id="CM042027">
    <property type="protein sequence ID" value="KAI3803271.1"/>
    <property type="molecule type" value="Genomic_DNA"/>
</dbReference>
<reference evidence="2" key="1">
    <citation type="journal article" date="2022" name="Mol. Ecol. Resour.">
        <title>The genomes of chicory, endive, great burdock and yacon provide insights into Asteraceae palaeo-polyploidization history and plant inulin production.</title>
        <authorList>
            <person name="Fan W."/>
            <person name="Wang S."/>
            <person name="Wang H."/>
            <person name="Wang A."/>
            <person name="Jiang F."/>
            <person name="Liu H."/>
            <person name="Zhao H."/>
            <person name="Xu D."/>
            <person name="Zhang Y."/>
        </authorList>
    </citation>
    <scope>NUCLEOTIDE SEQUENCE [LARGE SCALE GENOMIC DNA]</scope>
    <source>
        <strain evidence="2">cv. Yunnan</strain>
    </source>
</reference>
<gene>
    <name evidence="1" type="ORF">L1987_31421</name>
</gene>
<sequence>MDVHGIKKATSSSFWGMQVKDLTKVNATRVGAIARNMLLPTIRTIALKPMMVINQKKMISDLDLGRMVNDGLVFRQNVYIRSYEVGPEQTTSIETIMNHLQSVRASPSKLLGSAQHIMDTAKVLNTAAVKFLLVPAELVSRLL</sequence>
<reference evidence="1 2" key="2">
    <citation type="journal article" date="2022" name="Mol. Ecol. Resour.">
        <title>The genomes of chicory, endive, great burdock and yacon provide insights into Asteraceae paleo-polyploidization history and plant inulin production.</title>
        <authorList>
            <person name="Fan W."/>
            <person name="Wang S."/>
            <person name="Wang H."/>
            <person name="Wang A."/>
            <person name="Jiang F."/>
            <person name="Liu H."/>
            <person name="Zhao H."/>
            <person name="Xu D."/>
            <person name="Zhang Y."/>
        </authorList>
    </citation>
    <scope>NUCLEOTIDE SEQUENCE [LARGE SCALE GENOMIC DNA]</scope>
    <source>
        <strain evidence="2">cv. Yunnan</strain>
        <tissue evidence="1">Leaves</tissue>
    </source>
</reference>
<proteinExistence type="predicted"/>
<dbReference type="Proteomes" id="UP001056120">
    <property type="component" value="Linkage Group LG10"/>
</dbReference>